<gene>
    <name evidence="2" type="ORF">JJJ17_12100</name>
</gene>
<proteinExistence type="predicted"/>
<dbReference type="AlphaFoldDB" id="A0A934SFW2"/>
<dbReference type="EMBL" id="JAEPRQ010000003">
    <property type="protein sequence ID" value="MBK4216670.1"/>
    <property type="molecule type" value="Genomic_DNA"/>
</dbReference>
<protein>
    <submittedName>
        <fullName evidence="2">Uncharacterized protein</fullName>
    </submittedName>
</protein>
<organism evidence="2 3">
    <name type="scientific">Paracoccus caeni</name>
    <dbReference type="NCBI Taxonomy" id="657651"/>
    <lineage>
        <taxon>Bacteria</taxon>
        <taxon>Pseudomonadati</taxon>
        <taxon>Pseudomonadota</taxon>
        <taxon>Alphaproteobacteria</taxon>
        <taxon>Rhodobacterales</taxon>
        <taxon>Paracoccaceae</taxon>
        <taxon>Paracoccus</taxon>
    </lineage>
</organism>
<reference evidence="2" key="1">
    <citation type="submission" date="2021-01" db="EMBL/GenBank/DDBJ databases">
        <title>Paracoccus amoyensis sp. nov., isolated from the surface seawater along the coast of Xiamen Island, China.</title>
        <authorList>
            <person name="Lyu L."/>
        </authorList>
    </citation>
    <scope>NUCLEOTIDE SEQUENCE</scope>
    <source>
        <strain evidence="2">MJ17</strain>
    </source>
</reference>
<keyword evidence="1" id="KW-0732">Signal</keyword>
<keyword evidence="3" id="KW-1185">Reference proteome</keyword>
<sequence>MKPFAIIASALLIATTAGAEAPSGTVRIAFTLSDGTVETLEVGDFREEITLVMPDNPQALCAAPLVRNFVSTSYLGDLRKGLVTVQMEFNEYELNRPRIQIDSMGGQPGQIFIWPEIRANSTAEELAAWLPQTNPRIEGRDWVIDTVWDFAPQPIEVAVIGDPTRSSEWLTPKWIDPETGNITDQIIERVRIEADLVMAATYPDPETLELRPCP</sequence>
<accession>A0A934SFW2</accession>
<feature type="chain" id="PRO_5037934310" evidence="1">
    <location>
        <begin position="20"/>
        <end position="214"/>
    </location>
</feature>
<evidence type="ECO:0000313" key="3">
    <source>
        <dbReference type="Proteomes" id="UP000640485"/>
    </source>
</evidence>
<evidence type="ECO:0000313" key="2">
    <source>
        <dbReference type="EMBL" id="MBK4216670.1"/>
    </source>
</evidence>
<evidence type="ECO:0000256" key="1">
    <source>
        <dbReference type="SAM" id="SignalP"/>
    </source>
</evidence>
<dbReference type="Proteomes" id="UP000640485">
    <property type="component" value="Unassembled WGS sequence"/>
</dbReference>
<comment type="caution">
    <text evidence="2">The sequence shown here is derived from an EMBL/GenBank/DDBJ whole genome shotgun (WGS) entry which is preliminary data.</text>
</comment>
<name>A0A934SFW2_9RHOB</name>
<dbReference type="RefSeq" id="WP_200686708.1">
    <property type="nucleotide sequence ID" value="NZ_JAEPRQ010000003.1"/>
</dbReference>
<feature type="signal peptide" evidence="1">
    <location>
        <begin position="1"/>
        <end position="19"/>
    </location>
</feature>